<organism evidence="2 3">
    <name type="scientific">Nocardioides antri</name>
    <dbReference type="NCBI Taxonomy" id="2607659"/>
    <lineage>
        <taxon>Bacteria</taxon>
        <taxon>Bacillati</taxon>
        <taxon>Actinomycetota</taxon>
        <taxon>Actinomycetes</taxon>
        <taxon>Propionibacteriales</taxon>
        <taxon>Nocardioidaceae</taxon>
        <taxon>Nocardioides</taxon>
    </lineage>
</organism>
<reference evidence="2 3" key="1">
    <citation type="submission" date="2019-09" db="EMBL/GenBank/DDBJ databases">
        <title>Nocardioides panacisoli sp. nov., isolated from the soil of a ginseng field.</title>
        <authorList>
            <person name="Cho C."/>
        </authorList>
    </citation>
    <scope>NUCLEOTIDE SEQUENCE [LARGE SCALE GENOMIC DNA]</scope>
    <source>
        <strain evidence="2 3">BN140041</strain>
    </source>
</reference>
<comment type="caution">
    <text evidence="2">The sequence shown here is derived from an EMBL/GenBank/DDBJ whole genome shotgun (WGS) entry which is preliminary data.</text>
</comment>
<proteinExistence type="predicted"/>
<keyword evidence="1" id="KW-1133">Transmembrane helix</keyword>
<feature type="transmembrane region" description="Helical" evidence="1">
    <location>
        <begin position="126"/>
        <end position="147"/>
    </location>
</feature>
<feature type="transmembrane region" description="Helical" evidence="1">
    <location>
        <begin position="228"/>
        <end position="247"/>
    </location>
</feature>
<dbReference type="Proteomes" id="UP000324351">
    <property type="component" value="Unassembled WGS sequence"/>
</dbReference>
<accession>A0A5B1M760</accession>
<feature type="transmembrane region" description="Helical" evidence="1">
    <location>
        <begin position="159"/>
        <end position="179"/>
    </location>
</feature>
<sequence length="427" mass="45952">MIGLRTEWLGPPRVRAALLAALVGAGLVPVLDRDMPWLGSWKVALDQGTFSITTLGPVAAGIACSVYVRIRRSEVPELLAQARRPWLGWLAPGIGVWGLASLAVVLICAFTTTVTWAIGAHAYPDLFWVVPPALAVLAAEVAIGALIGSQVQHHWATPWAAVIVFMVYILSSVGVLPGVFRTGGVTGTLAGQTFHAPTFAWQALAGVGLAGGAMALSRWELFRVSGPVSRGATGLALVGAVVAMFQLRGDSDERYVFAATVQYECREGEPTVCMLLETTRPLDDLSAKMRSLSDHLEAAGAQLPEQFRQRVPGEPDPHHGFLRMRGDAVLAATVDYLTAAESLAQPAGCSAYSSDDPRVLPEVWFTVDDVLVRWLLVQEGHETAPSDGALADWWALPRARQWPWVRATYDALRDCRLHALRLPTSAS</sequence>
<gene>
    <name evidence="2" type="ORF">F0U47_10705</name>
</gene>
<keyword evidence="1" id="KW-0472">Membrane</keyword>
<keyword evidence="1" id="KW-0812">Transmembrane</keyword>
<reference evidence="2 3" key="2">
    <citation type="submission" date="2019-09" db="EMBL/GenBank/DDBJ databases">
        <authorList>
            <person name="Jin C."/>
        </authorList>
    </citation>
    <scope>NUCLEOTIDE SEQUENCE [LARGE SCALE GENOMIC DNA]</scope>
    <source>
        <strain evidence="2 3">BN140041</strain>
    </source>
</reference>
<dbReference type="EMBL" id="VUJW01000003">
    <property type="protein sequence ID" value="KAA1427879.1"/>
    <property type="molecule type" value="Genomic_DNA"/>
</dbReference>
<dbReference type="AlphaFoldDB" id="A0A5B1M760"/>
<feature type="transmembrane region" description="Helical" evidence="1">
    <location>
        <begin position="199"/>
        <end position="216"/>
    </location>
</feature>
<evidence type="ECO:0000256" key="1">
    <source>
        <dbReference type="SAM" id="Phobius"/>
    </source>
</evidence>
<feature type="transmembrane region" description="Helical" evidence="1">
    <location>
        <begin position="48"/>
        <end position="68"/>
    </location>
</feature>
<keyword evidence="3" id="KW-1185">Reference proteome</keyword>
<name>A0A5B1M760_9ACTN</name>
<feature type="transmembrane region" description="Helical" evidence="1">
    <location>
        <begin position="89"/>
        <end position="114"/>
    </location>
</feature>
<evidence type="ECO:0000313" key="3">
    <source>
        <dbReference type="Proteomes" id="UP000324351"/>
    </source>
</evidence>
<dbReference type="RefSeq" id="WP_149750371.1">
    <property type="nucleotide sequence ID" value="NZ_VUJW01000003.1"/>
</dbReference>
<evidence type="ECO:0000313" key="2">
    <source>
        <dbReference type="EMBL" id="KAA1427879.1"/>
    </source>
</evidence>
<protein>
    <submittedName>
        <fullName evidence="2">Uncharacterized protein</fullName>
    </submittedName>
</protein>